<protein>
    <recommendedName>
        <fullName evidence="1">Pyrroline-5-carboxylate reductase catalytic N-terminal domain-containing protein</fullName>
    </recommendedName>
</protein>
<gene>
    <name evidence="2" type="ORF">ACOF00016_LOCUS11764</name>
</gene>
<reference evidence="2" key="1">
    <citation type="submission" date="2021-01" db="EMBL/GenBank/DDBJ databases">
        <authorList>
            <person name="Corre E."/>
            <person name="Pelletier E."/>
            <person name="Niang G."/>
            <person name="Scheremetjew M."/>
            <person name="Finn R."/>
            <person name="Kale V."/>
            <person name="Holt S."/>
            <person name="Cochrane G."/>
            <person name="Meng A."/>
            <person name="Brown T."/>
            <person name="Cohen L."/>
        </authorList>
    </citation>
    <scope>NUCLEOTIDE SEQUENCE</scope>
    <source>
        <strain evidence="2">CCMP127</strain>
    </source>
</reference>
<sequence>MSLAGRTVWVVGGVGVVGRGIARGLLQLGATVIVNSRSPERLTRIAKDLKYPERLVTVNGSLLPGKASDTVEEAMLNHNVDTLNHVVSHGAVRYWTTQKLGCDETFALGTANVDLLDYTPEDFRRASSQLATLHFSAAQELIPHLMNSSASTGLPSSYTFVTGDGGGHPSTLRTAMGEINTHHVWGLSAAMRAQFASSDKIVCRELRVGLPVQEEDSETVCEDIGNLCAGIVTSAAKEGENGRLVRIDDKKSLEALLAEYQAYSSFDDVAKTA</sequence>
<dbReference type="Gene3D" id="3.40.50.720">
    <property type="entry name" value="NAD(P)-binding Rossmann-like Domain"/>
    <property type="match status" value="1"/>
</dbReference>
<proteinExistence type="predicted"/>
<evidence type="ECO:0000313" key="2">
    <source>
        <dbReference type="EMBL" id="CAE0414531.1"/>
    </source>
</evidence>
<accession>A0A7S3L7J7</accession>
<dbReference type="InterPro" id="IPR028939">
    <property type="entry name" value="P5C_Rdtase_cat_N"/>
</dbReference>
<organism evidence="2">
    <name type="scientific">Amphora coffeiformis</name>
    <dbReference type="NCBI Taxonomy" id="265554"/>
    <lineage>
        <taxon>Eukaryota</taxon>
        <taxon>Sar</taxon>
        <taxon>Stramenopiles</taxon>
        <taxon>Ochrophyta</taxon>
        <taxon>Bacillariophyta</taxon>
        <taxon>Bacillariophyceae</taxon>
        <taxon>Bacillariophycidae</taxon>
        <taxon>Thalassiophysales</taxon>
        <taxon>Catenulaceae</taxon>
        <taxon>Amphora</taxon>
    </lineage>
</organism>
<dbReference type="EMBL" id="HBIM01014824">
    <property type="protein sequence ID" value="CAE0414531.1"/>
    <property type="molecule type" value="Transcribed_RNA"/>
</dbReference>
<evidence type="ECO:0000259" key="1">
    <source>
        <dbReference type="Pfam" id="PF03807"/>
    </source>
</evidence>
<name>A0A7S3L7J7_9STRA</name>
<dbReference type="AlphaFoldDB" id="A0A7S3L7J7"/>
<feature type="domain" description="Pyrroline-5-carboxylate reductase catalytic N-terminal" evidence="1">
    <location>
        <begin position="11"/>
        <end position="50"/>
    </location>
</feature>
<dbReference type="SUPFAM" id="SSF51735">
    <property type="entry name" value="NAD(P)-binding Rossmann-fold domains"/>
    <property type="match status" value="1"/>
</dbReference>
<dbReference type="InterPro" id="IPR036291">
    <property type="entry name" value="NAD(P)-bd_dom_sf"/>
</dbReference>
<dbReference type="Pfam" id="PF03807">
    <property type="entry name" value="F420_oxidored"/>
    <property type="match status" value="1"/>
</dbReference>